<proteinExistence type="predicted"/>
<sequence>MRWCMGGHPQHSACAHRCDRGAVAADLSVHAWREGSLNASERLQTSALLSKPITVKQALTDPPGHPSATFGSAVERLVSTAERAAWTQTGG</sequence>
<dbReference type="AlphaFoldDB" id="A0A9Q1IDZ5"/>
<evidence type="ECO:0000313" key="2">
    <source>
        <dbReference type="Proteomes" id="UP001152622"/>
    </source>
</evidence>
<gene>
    <name evidence="1" type="ORF">SKAU_G00395100</name>
</gene>
<dbReference type="Proteomes" id="UP001152622">
    <property type="component" value="Chromosome 20"/>
</dbReference>
<reference evidence="1" key="1">
    <citation type="journal article" date="2023" name="Science">
        <title>Genome structures resolve the early diversification of teleost fishes.</title>
        <authorList>
            <person name="Parey E."/>
            <person name="Louis A."/>
            <person name="Montfort J."/>
            <person name="Bouchez O."/>
            <person name="Roques C."/>
            <person name="Iampietro C."/>
            <person name="Lluch J."/>
            <person name="Castinel A."/>
            <person name="Donnadieu C."/>
            <person name="Desvignes T."/>
            <person name="Floi Bucao C."/>
            <person name="Jouanno E."/>
            <person name="Wen M."/>
            <person name="Mejri S."/>
            <person name="Dirks R."/>
            <person name="Jansen H."/>
            <person name="Henkel C."/>
            <person name="Chen W.J."/>
            <person name="Zahm M."/>
            <person name="Cabau C."/>
            <person name="Klopp C."/>
            <person name="Thompson A.W."/>
            <person name="Robinson-Rechavi M."/>
            <person name="Braasch I."/>
            <person name="Lecointre G."/>
            <person name="Bobe J."/>
            <person name="Postlethwait J.H."/>
            <person name="Berthelot C."/>
            <person name="Roest Crollius H."/>
            <person name="Guiguen Y."/>
        </authorList>
    </citation>
    <scope>NUCLEOTIDE SEQUENCE</scope>
    <source>
        <strain evidence="1">WJC10195</strain>
    </source>
</reference>
<evidence type="ECO:0000313" key="1">
    <source>
        <dbReference type="EMBL" id="KAJ8336167.1"/>
    </source>
</evidence>
<dbReference type="EMBL" id="JAINUF010000020">
    <property type="protein sequence ID" value="KAJ8336167.1"/>
    <property type="molecule type" value="Genomic_DNA"/>
</dbReference>
<name>A0A9Q1IDZ5_SYNKA</name>
<keyword evidence="2" id="KW-1185">Reference proteome</keyword>
<organism evidence="1 2">
    <name type="scientific">Synaphobranchus kaupii</name>
    <name type="common">Kaup's arrowtooth eel</name>
    <dbReference type="NCBI Taxonomy" id="118154"/>
    <lineage>
        <taxon>Eukaryota</taxon>
        <taxon>Metazoa</taxon>
        <taxon>Chordata</taxon>
        <taxon>Craniata</taxon>
        <taxon>Vertebrata</taxon>
        <taxon>Euteleostomi</taxon>
        <taxon>Actinopterygii</taxon>
        <taxon>Neopterygii</taxon>
        <taxon>Teleostei</taxon>
        <taxon>Anguilliformes</taxon>
        <taxon>Synaphobranchidae</taxon>
        <taxon>Synaphobranchus</taxon>
    </lineage>
</organism>
<accession>A0A9Q1IDZ5</accession>
<comment type="caution">
    <text evidence="1">The sequence shown here is derived from an EMBL/GenBank/DDBJ whole genome shotgun (WGS) entry which is preliminary data.</text>
</comment>
<protein>
    <submittedName>
        <fullName evidence="1">Uncharacterized protein</fullName>
    </submittedName>
</protein>